<dbReference type="InterPro" id="IPR029063">
    <property type="entry name" value="SAM-dependent_MTases_sf"/>
</dbReference>
<dbReference type="PANTHER" id="PTHR42933:SF3">
    <property type="entry name" value="TYPE I RESTRICTION ENZYME MJAVIII METHYLASE SUBUNIT"/>
    <property type="match status" value="1"/>
</dbReference>
<dbReference type="SUPFAM" id="SSF53335">
    <property type="entry name" value="S-adenosyl-L-methionine-dependent methyltransferases"/>
    <property type="match status" value="1"/>
</dbReference>
<dbReference type="GO" id="GO:0032259">
    <property type="term" value="P:methylation"/>
    <property type="evidence" value="ECO:0007669"/>
    <property type="project" value="UniProtKB-KW"/>
</dbReference>
<name>A0A5B3GNQ9_9BACT</name>
<evidence type="ECO:0000256" key="5">
    <source>
        <dbReference type="ARBA" id="ARBA00022691"/>
    </source>
</evidence>
<gene>
    <name evidence="9" type="ORF">F2Y10_15315</name>
</gene>
<evidence type="ECO:0000259" key="8">
    <source>
        <dbReference type="Pfam" id="PF02384"/>
    </source>
</evidence>
<organism evidence="9 10">
    <name type="scientific">Alistipes onderdonkii</name>
    <dbReference type="NCBI Taxonomy" id="328813"/>
    <lineage>
        <taxon>Bacteria</taxon>
        <taxon>Pseudomonadati</taxon>
        <taxon>Bacteroidota</taxon>
        <taxon>Bacteroidia</taxon>
        <taxon>Bacteroidales</taxon>
        <taxon>Rikenellaceae</taxon>
        <taxon>Alistipes</taxon>
    </lineage>
</organism>
<dbReference type="Pfam" id="PF02384">
    <property type="entry name" value="N6_Mtase"/>
    <property type="match status" value="1"/>
</dbReference>
<keyword evidence="5" id="KW-0949">S-adenosyl-L-methionine</keyword>
<dbReference type="InterPro" id="IPR051537">
    <property type="entry name" value="DNA_Adenine_Mtase"/>
</dbReference>
<keyword evidence="3 9" id="KW-0489">Methyltransferase</keyword>
<dbReference type="GO" id="GO:0003677">
    <property type="term" value="F:DNA binding"/>
    <property type="evidence" value="ECO:0007669"/>
    <property type="project" value="InterPro"/>
</dbReference>
<feature type="domain" description="DNA methylase adenine-specific" evidence="8">
    <location>
        <begin position="116"/>
        <end position="222"/>
    </location>
</feature>
<dbReference type="GO" id="GO:0009307">
    <property type="term" value="P:DNA restriction-modification system"/>
    <property type="evidence" value="ECO:0007669"/>
    <property type="project" value="UniProtKB-KW"/>
</dbReference>
<keyword evidence="6" id="KW-0680">Restriction system</keyword>
<evidence type="ECO:0000256" key="6">
    <source>
        <dbReference type="ARBA" id="ARBA00022747"/>
    </source>
</evidence>
<accession>A0A5B3GNQ9</accession>
<evidence type="ECO:0000256" key="1">
    <source>
        <dbReference type="ARBA" id="ARBA00006594"/>
    </source>
</evidence>
<proteinExistence type="inferred from homology"/>
<evidence type="ECO:0000313" key="10">
    <source>
        <dbReference type="Proteomes" id="UP000322940"/>
    </source>
</evidence>
<dbReference type="AlphaFoldDB" id="A0A5B3GNQ9"/>
<comment type="caution">
    <text evidence="9">The sequence shown here is derived from an EMBL/GenBank/DDBJ whole genome shotgun (WGS) entry which is preliminary data.</text>
</comment>
<evidence type="ECO:0000256" key="4">
    <source>
        <dbReference type="ARBA" id="ARBA00022679"/>
    </source>
</evidence>
<dbReference type="EMBL" id="VVXH01000024">
    <property type="protein sequence ID" value="KAA2375254.1"/>
    <property type="molecule type" value="Genomic_DNA"/>
</dbReference>
<dbReference type="PANTHER" id="PTHR42933">
    <property type="entry name" value="SLR6095 PROTEIN"/>
    <property type="match status" value="1"/>
</dbReference>
<evidence type="ECO:0000313" key="9">
    <source>
        <dbReference type="EMBL" id="KAA2375254.1"/>
    </source>
</evidence>
<comment type="similarity">
    <text evidence="1">Belongs to the N(4)/N(6)-methyltransferase family.</text>
</comment>
<comment type="catalytic activity">
    <reaction evidence="7">
        <text>a 2'-deoxyadenosine in DNA + S-adenosyl-L-methionine = an N(6)-methyl-2'-deoxyadenosine in DNA + S-adenosyl-L-homocysteine + H(+)</text>
        <dbReference type="Rhea" id="RHEA:15197"/>
        <dbReference type="Rhea" id="RHEA-COMP:12418"/>
        <dbReference type="Rhea" id="RHEA-COMP:12419"/>
        <dbReference type="ChEBI" id="CHEBI:15378"/>
        <dbReference type="ChEBI" id="CHEBI:57856"/>
        <dbReference type="ChEBI" id="CHEBI:59789"/>
        <dbReference type="ChEBI" id="CHEBI:90615"/>
        <dbReference type="ChEBI" id="CHEBI:90616"/>
        <dbReference type="EC" id="2.1.1.72"/>
    </reaction>
</comment>
<dbReference type="InterPro" id="IPR003356">
    <property type="entry name" value="DNA_methylase_A-5"/>
</dbReference>
<dbReference type="GO" id="GO:0008170">
    <property type="term" value="F:N-methyltransferase activity"/>
    <property type="evidence" value="ECO:0007669"/>
    <property type="project" value="InterPro"/>
</dbReference>
<evidence type="ECO:0000256" key="3">
    <source>
        <dbReference type="ARBA" id="ARBA00022603"/>
    </source>
</evidence>
<sequence>MCYAQAGNADTSLSRPKIRKTVRSNCPERRCIMSKIQIPAEYKAFEDKFSALAYGQDDSKVFDDMLTFIIDLFSFDNPWKPHGRYKDPEIRKRFFELFQEIVLLMNKKVRDDGEWYDPFGNLYETQIASHGRRANAGQFFTPENIVDLMVSINSDGRDLTGKGLNFGDPACGSGRFLIAVHAKFPGNYCCGEDIDRTCALMTVCNFILHGVNGEVIWHDSLMPTKDHFYGAWRVRPRPDLLGIPEVSKMEWEDTLCYAVWESRRIKVDTTKTSESPAAEASQIVQLNLF</sequence>
<dbReference type="GO" id="GO:0009007">
    <property type="term" value="F:site-specific DNA-methyltransferase (adenine-specific) activity"/>
    <property type="evidence" value="ECO:0007669"/>
    <property type="project" value="UniProtKB-EC"/>
</dbReference>
<evidence type="ECO:0000256" key="2">
    <source>
        <dbReference type="ARBA" id="ARBA00011900"/>
    </source>
</evidence>
<dbReference type="EC" id="2.1.1.72" evidence="2"/>
<dbReference type="Proteomes" id="UP000322940">
    <property type="component" value="Unassembled WGS sequence"/>
</dbReference>
<evidence type="ECO:0000256" key="7">
    <source>
        <dbReference type="ARBA" id="ARBA00047942"/>
    </source>
</evidence>
<dbReference type="Gene3D" id="3.40.50.150">
    <property type="entry name" value="Vaccinia Virus protein VP39"/>
    <property type="match status" value="1"/>
</dbReference>
<reference evidence="9 10" key="1">
    <citation type="journal article" date="2019" name="Nat. Med.">
        <title>A library of human gut bacterial isolates paired with longitudinal multiomics data enables mechanistic microbiome research.</title>
        <authorList>
            <person name="Poyet M."/>
            <person name="Groussin M."/>
            <person name="Gibbons S.M."/>
            <person name="Avila-Pacheco J."/>
            <person name="Jiang X."/>
            <person name="Kearney S.M."/>
            <person name="Perrotta A.R."/>
            <person name="Berdy B."/>
            <person name="Zhao S."/>
            <person name="Lieberman T.D."/>
            <person name="Swanson P.K."/>
            <person name="Smith M."/>
            <person name="Roesemann S."/>
            <person name="Alexander J.E."/>
            <person name="Rich S.A."/>
            <person name="Livny J."/>
            <person name="Vlamakis H."/>
            <person name="Clish C."/>
            <person name="Bullock K."/>
            <person name="Deik A."/>
            <person name="Scott J."/>
            <person name="Pierce K.A."/>
            <person name="Xavier R.J."/>
            <person name="Alm E.J."/>
        </authorList>
    </citation>
    <scope>NUCLEOTIDE SEQUENCE [LARGE SCALE GENOMIC DNA]</scope>
    <source>
        <strain evidence="9 10">BIOML-A266</strain>
    </source>
</reference>
<keyword evidence="4" id="KW-0808">Transferase</keyword>
<dbReference type="PRINTS" id="PR00507">
    <property type="entry name" value="N12N6MTFRASE"/>
</dbReference>
<protein>
    <recommendedName>
        <fullName evidence="2">site-specific DNA-methyltransferase (adenine-specific)</fullName>
        <ecNumber evidence="2">2.1.1.72</ecNumber>
    </recommendedName>
</protein>